<evidence type="ECO:0000313" key="1">
    <source>
        <dbReference type="EMBL" id="KOS44048.1"/>
    </source>
</evidence>
<dbReference type="AlphaFoldDB" id="A0A0M8P2X1"/>
<gene>
    <name evidence="1" type="ORF">ACN38_g5011</name>
</gene>
<evidence type="ECO:0000313" key="2">
    <source>
        <dbReference type="Proteomes" id="UP000037696"/>
    </source>
</evidence>
<comment type="caution">
    <text evidence="1">The sequence shown here is derived from an EMBL/GenBank/DDBJ whole genome shotgun (WGS) entry which is preliminary data.</text>
</comment>
<organism evidence="1 2">
    <name type="scientific">Penicillium nordicum</name>
    <dbReference type="NCBI Taxonomy" id="229535"/>
    <lineage>
        <taxon>Eukaryota</taxon>
        <taxon>Fungi</taxon>
        <taxon>Dikarya</taxon>
        <taxon>Ascomycota</taxon>
        <taxon>Pezizomycotina</taxon>
        <taxon>Eurotiomycetes</taxon>
        <taxon>Eurotiomycetidae</taxon>
        <taxon>Eurotiales</taxon>
        <taxon>Aspergillaceae</taxon>
        <taxon>Penicillium</taxon>
    </lineage>
</organism>
<name>A0A0M8P2X1_9EURO</name>
<proteinExistence type="predicted"/>
<accession>A0A0M8P2X1</accession>
<keyword evidence="2" id="KW-1185">Reference proteome</keyword>
<dbReference type="EMBL" id="LHQQ01000068">
    <property type="protein sequence ID" value="KOS44048.1"/>
    <property type="molecule type" value="Genomic_DNA"/>
</dbReference>
<dbReference type="Proteomes" id="UP000037696">
    <property type="component" value="Unassembled WGS sequence"/>
</dbReference>
<reference evidence="1 2" key="1">
    <citation type="submission" date="2015-08" db="EMBL/GenBank/DDBJ databases">
        <title>Genome sequencing of Penicillium nordicum.</title>
        <authorList>
            <person name="Nguyen H.D."/>
            <person name="Seifert K.A."/>
        </authorList>
    </citation>
    <scope>NUCLEOTIDE SEQUENCE [LARGE SCALE GENOMIC DNA]</scope>
    <source>
        <strain evidence="1 2">DAOMC 185683</strain>
    </source>
</reference>
<sequence>MLNLGVVWSTWDGEGSVLRSMVKAMHRSIVIEPQSTVYIRLSTHPCINSQQTNTIGGDKPSLAPIVSTWQG</sequence>
<protein>
    <submittedName>
        <fullName evidence="1">Uncharacterized protein</fullName>
    </submittedName>
</protein>